<name>A0A939H1B2_9BURK</name>
<evidence type="ECO:0000256" key="2">
    <source>
        <dbReference type="SAM" id="MobiDB-lite"/>
    </source>
</evidence>
<keyword evidence="3" id="KW-0812">Transmembrane</keyword>
<dbReference type="AlphaFoldDB" id="A0A939H1B2"/>
<comment type="similarity">
    <text evidence="1">Belongs to the transglycosylase Slt family.</text>
</comment>
<comment type="caution">
    <text evidence="5">The sequence shown here is derived from an EMBL/GenBank/DDBJ whole genome shotgun (WGS) entry which is preliminary data.</text>
</comment>
<dbReference type="RefSeq" id="WP_207575936.1">
    <property type="nucleotide sequence ID" value="NZ_JAFNME010000031.1"/>
</dbReference>
<gene>
    <name evidence="5" type="ORF">J1777_12015</name>
</gene>
<reference evidence="5" key="1">
    <citation type="submission" date="2021-03" db="EMBL/GenBank/DDBJ databases">
        <title>Comamonas denitrificans.</title>
        <authorList>
            <person name="Finster K."/>
        </authorList>
    </citation>
    <scope>NUCLEOTIDE SEQUENCE</scope>
    <source>
        <strain evidence="5">MM2021_4</strain>
    </source>
</reference>
<dbReference type="CDD" id="cd00254">
    <property type="entry name" value="LT-like"/>
    <property type="match status" value="1"/>
</dbReference>
<dbReference type="EMBL" id="JAFNME010000031">
    <property type="protein sequence ID" value="MBO1250543.1"/>
    <property type="molecule type" value="Genomic_DNA"/>
</dbReference>
<keyword evidence="3" id="KW-1133">Transmembrane helix</keyword>
<keyword evidence="6" id="KW-1185">Reference proteome</keyword>
<feature type="domain" description="Transglycosylase SLT" evidence="4">
    <location>
        <begin position="125"/>
        <end position="201"/>
    </location>
</feature>
<feature type="region of interest" description="Disordered" evidence="2">
    <location>
        <begin position="265"/>
        <end position="284"/>
    </location>
</feature>
<dbReference type="PANTHER" id="PTHR37423:SF2">
    <property type="entry name" value="MEMBRANE-BOUND LYTIC MUREIN TRANSGLYCOSYLASE C"/>
    <property type="match status" value="1"/>
</dbReference>
<sequence>MTPSRNLGAAVRSVFSDTTEGFLEIFRNTLALLGIAVACMIVVFLVRPDWRLAGEAQLHAWLQERQHAAAEGSIASEPEAIERTTATNPKALPREQAAIAYWLSKKYKVAAEPMAALVAEAYNQGSQHKIDPTLILAVVAIESRFNPFAQSSVGAQGLMQVMTRVHTEKYEHFGGDLAAFDPVSNMRVGVAILKEYIRRAGSIEGGLKYYVGAANLPTDGGYGAKVLAEYQRIRQVAGRAAPASPPAQPTTTAAAPAAGASQTLALASTQSADAAPGATHPDNM</sequence>
<feature type="region of interest" description="Disordered" evidence="2">
    <location>
        <begin position="239"/>
        <end position="260"/>
    </location>
</feature>
<feature type="compositionally biased region" description="Low complexity" evidence="2">
    <location>
        <begin position="249"/>
        <end position="260"/>
    </location>
</feature>
<dbReference type="Gene3D" id="1.10.530.10">
    <property type="match status" value="1"/>
</dbReference>
<evidence type="ECO:0000256" key="3">
    <source>
        <dbReference type="SAM" id="Phobius"/>
    </source>
</evidence>
<dbReference type="Proteomes" id="UP000664731">
    <property type="component" value="Unassembled WGS sequence"/>
</dbReference>
<protein>
    <submittedName>
        <fullName evidence="5">Lytic transglycosylase domain-containing protein</fullName>
    </submittedName>
</protein>
<keyword evidence="3" id="KW-0472">Membrane</keyword>
<organism evidence="5 6">
    <name type="scientific">Comamonas denitrificans</name>
    <dbReference type="NCBI Taxonomy" id="117506"/>
    <lineage>
        <taxon>Bacteria</taxon>
        <taxon>Pseudomonadati</taxon>
        <taxon>Pseudomonadota</taxon>
        <taxon>Betaproteobacteria</taxon>
        <taxon>Burkholderiales</taxon>
        <taxon>Comamonadaceae</taxon>
        <taxon>Comamonas</taxon>
    </lineage>
</organism>
<dbReference type="SUPFAM" id="SSF53955">
    <property type="entry name" value="Lysozyme-like"/>
    <property type="match status" value="1"/>
</dbReference>
<dbReference type="PANTHER" id="PTHR37423">
    <property type="entry name" value="SOLUBLE LYTIC MUREIN TRANSGLYCOSYLASE-RELATED"/>
    <property type="match status" value="1"/>
</dbReference>
<evidence type="ECO:0000259" key="4">
    <source>
        <dbReference type="Pfam" id="PF01464"/>
    </source>
</evidence>
<dbReference type="InterPro" id="IPR023346">
    <property type="entry name" value="Lysozyme-like_dom_sf"/>
</dbReference>
<accession>A0A939H1B2</accession>
<evidence type="ECO:0000313" key="5">
    <source>
        <dbReference type="EMBL" id="MBO1250543.1"/>
    </source>
</evidence>
<dbReference type="InterPro" id="IPR008258">
    <property type="entry name" value="Transglycosylase_SLT_dom_1"/>
</dbReference>
<evidence type="ECO:0000313" key="6">
    <source>
        <dbReference type="Proteomes" id="UP000664731"/>
    </source>
</evidence>
<feature type="transmembrane region" description="Helical" evidence="3">
    <location>
        <begin position="25"/>
        <end position="46"/>
    </location>
</feature>
<evidence type="ECO:0000256" key="1">
    <source>
        <dbReference type="ARBA" id="ARBA00007734"/>
    </source>
</evidence>
<proteinExistence type="inferred from homology"/>
<dbReference type="Pfam" id="PF01464">
    <property type="entry name" value="SLT"/>
    <property type="match status" value="1"/>
</dbReference>